<feature type="compositionally biased region" description="Basic residues" evidence="5">
    <location>
        <begin position="32"/>
        <end position="43"/>
    </location>
</feature>
<dbReference type="OrthoDB" id="365044at2759"/>
<reference evidence="8" key="1">
    <citation type="submission" date="2025-08" db="UniProtKB">
        <authorList>
            <consortium name="RefSeq"/>
        </authorList>
    </citation>
    <scope>IDENTIFICATION</scope>
</reference>
<dbReference type="AlphaFoldDB" id="A0A6P6RVV9"/>
<dbReference type="GO" id="GO:0006281">
    <property type="term" value="P:DNA repair"/>
    <property type="evidence" value="ECO:0007669"/>
    <property type="project" value="InterPro"/>
</dbReference>
<dbReference type="CDD" id="cd18140">
    <property type="entry name" value="HLD_clamp_RFC"/>
    <property type="match status" value="1"/>
</dbReference>
<dbReference type="GeneID" id="34620607"/>
<dbReference type="GO" id="GO:0016887">
    <property type="term" value="F:ATP hydrolysis activity"/>
    <property type="evidence" value="ECO:0007669"/>
    <property type="project" value="InterPro"/>
</dbReference>
<evidence type="ECO:0000259" key="6">
    <source>
        <dbReference type="PROSITE" id="PS50172"/>
    </source>
</evidence>
<dbReference type="Pfam" id="PF00533">
    <property type="entry name" value="BRCT"/>
    <property type="match status" value="1"/>
</dbReference>
<feature type="compositionally biased region" description="Low complexity" evidence="5">
    <location>
        <begin position="279"/>
        <end position="288"/>
    </location>
</feature>
<dbReference type="InterPro" id="IPR012178">
    <property type="entry name" value="RFC1"/>
</dbReference>
<organism evidence="7 8">
    <name type="scientific">Cyclospora cayetanensis</name>
    <dbReference type="NCBI Taxonomy" id="88456"/>
    <lineage>
        <taxon>Eukaryota</taxon>
        <taxon>Sar</taxon>
        <taxon>Alveolata</taxon>
        <taxon>Apicomplexa</taxon>
        <taxon>Conoidasida</taxon>
        <taxon>Coccidia</taxon>
        <taxon>Eucoccidiorida</taxon>
        <taxon>Eimeriorina</taxon>
        <taxon>Eimeriidae</taxon>
        <taxon>Cyclospora</taxon>
    </lineage>
</organism>
<dbReference type="SUPFAM" id="SSF52540">
    <property type="entry name" value="P-loop containing nucleoside triphosphate hydrolases"/>
    <property type="match status" value="1"/>
</dbReference>
<dbReference type="PROSITE" id="PS50172">
    <property type="entry name" value="BRCT"/>
    <property type="match status" value="1"/>
</dbReference>
<dbReference type="InterPro" id="IPR027417">
    <property type="entry name" value="P-loop_NTPase"/>
</dbReference>
<dbReference type="InterPro" id="IPR036420">
    <property type="entry name" value="BRCT_dom_sf"/>
</dbReference>
<feature type="compositionally biased region" description="Basic and acidic residues" evidence="5">
    <location>
        <begin position="100"/>
        <end position="110"/>
    </location>
</feature>
<dbReference type="SMART" id="SM00292">
    <property type="entry name" value="BRCT"/>
    <property type="match status" value="1"/>
</dbReference>
<evidence type="ECO:0000256" key="4">
    <source>
        <dbReference type="PIRNR" id="PIRNR036578"/>
    </source>
</evidence>
<dbReference type="GO" id="GO:0003689">
    <property type="term" value="F:DNA clamp loader activity"/>
    <property type="evidence" value="ECO:0007669"/>
    <property type="project" value="UniProtKB-UniRule"/>
</dbReference>
<gene>
    <name evidence="8" type="primary">LOC34620607</name>
</gene>
<dbReference type="RefSeq" id="XP_026192006.1">
    <property type="nucleotide sequence ID" value="XM_026336221.1"/>
</dbReference>
<dbReference type="Pfam" id="PF00004">
    <property type="entry name" value="AAA"/>
    <property type="match status" value="1"/>
</dbReference>
<evidence type="ECO:0000256" key="1">
    <source>
        <dbReference type="ARBA" id="ARBA00022705"/>
    </source>
</evidence>
<dbReference type="Proteomes" id="UP000515125">
    <property type="component" value="Unplaced"/>
</dbReference>
<name>A0A6P6RVV9_9EIME</name>
<dbReference type="SUPFAM" id="SSF52113">
    <property type="entry name" value="BRCT domain"/>
    <property type="match status" value="1"/>
</dbReference>
<feature type="domain" description="BRCT" evidence="6">
    <location>
        <begin position="384"/>
        <end position="473"/>
    </location>
</feature>
<evidence type="ECO:0000256" key="5">
    <source>
        <dbReference type="SAM" id="MobiDB-lite"/>
    </source>
</evidence>
<dbReference type="SUPFAM" id="SSF48019">
    <property type="entry name" value="post-AAA+ oligomerization domain-like"/>
    <property type="match status" value="1"/>
</dbReference>
<comment type="subcellular location">
    <subcellularLocation>
        <location evidence="4">Nucleus</location>
    </subcellularLocation>
</comment>
<feature type="compositionally biased region" description="Low complexity" evidence="5">
    <location>
        <begin position="374"/>
        <end position="385"/>
    </location>
</feature>
<keyword evidence="1 4" id="KW-0235">DNA replication</keyword>
<evidence type="ECO:0000256" key="2">
    <source>
        <dbReference type="ARBA" id="ARBA00022741"/>
    </source>
</evidence>
<feature type="compositionally biased region" description="Polar residues" evidence="5">
    <location>
        <begin position="167"/>
        <end position="177"/>
    </location>
</feature>
<feature type="compositionally biased region" description="Polar residues" evidence="5">
    <location>
        <begin position="13"/>
        <end position="31"/>
    </location>
</feature>
<dbReference type="Gene3D" id="3.40.50.300">
    <property type="entry name" value="P-loop containing nucleotide triphosphate hydrolases"/>
    <property type="match status" value="1"/>
</dbReference>
<dbReference type="Gene3D" id="1.20.272.10">
    <property type="match status" value="1"/>
</dbReference>
<dbReference type="GO" id="GO:0006260">
    <property type="term" value="P:DNA replication"/>
    <property type="evidence" value="ECO:0007669"/>
    <property type="project" value="UniProtKB-KW"/>
</dbReference>
<dbReference type="PANTHER" id="PTHR23389:SF6">
    <property type="entry name" value="REPLICATION FACTOR C SUBUNIT 1"/>
    <property type="match status" value="1"/>
</dbReference>
<dbReference type="InterPro" id="IPR008921">
    <property type="entry name" value="DNA_pol3_clamp-load_cplx_C"/>
</dbReference>
<dbReference type="Gene3D" id="3.40.50.10190">
    <property type="entry name" value="BRCT domain"/>
    <property type="match status" value="1"/>
</dbReference>
<sequence length="978" mass="104918">MADIRSFFAPEGFTTSQGKEFSNASLSNKGSKSSKARASHSPRKATASAAQPERRKSAPVAAAKSSRHRRGEAPEKRGRSKVTPRPNSSSSSSSSDSSSDSEKSEAHQEESDGTSSSEEETLSPPKTASAARKGGRLRRVVVSDSDEECAEVESLPQSENTGGGSGKKSNQQHPQTQKQRKGFKGTRCVVLEPGESESEEEQPRIRRGKGSTAPAVTLDKFLKSTPSSGGCGNAGAAALPNAEQQKKNASQRIEVDVDSFFAAAATKELQKHKKKTPSDAKAPPAPAATAAVGGVGCLVGKRRRECVGLEAWQTETSLYEAQSMWLCVVADVREDLHSPKIRKRRLSVADDRSMQAAAPAPKSPKRLQSKKLCSSNTSSSSNSTSDKPLAGMKLVLTGVLKQMPREVAAERIVAAGGSVTTAVSGKTNYLVVGAELEDGRPVESGMKHRKATELQQKGGNIRIIREEEFLEMLGGVAHAASSAPLKSAAEKAAPAAANRAASAAALPSLPAAAALQVQDSRWSVWAEKYRPQTPEEFVGNEGPFQLLLQWLRDWHDVCIKGIGKTTAAAVAARRYGFQLLEFNASDSRNKAHIEELQDLVTGGVTVNFFKLDKNGKTTPTASGAAAAHGEGKFPCLLLDEVDGLSGGDRGGSQAMLKLIDTTRIPIICVCNDRMSTKVRTIASRCLDLRFEKPTLALLRARMQQIAAAEDLVVSDETLSRIAEISGGDMRQCVGQLQLLATQMRHRKLGGAALSAGKDAQVTLGPFECCKLLLDSRTGSKMKLWEKVDMFFVDYDMLPLLIQENYLTAIGQGLHQQLGNTSSLHSWDSHGTLGTAPSPELCALESSAKASRALCLADRANAVLRSNQEWSLLPTMAAFCCVDVPAEAVAPLACGGDPKATVERLSTYGLRREHLVDHMQSLMLRKQARLYESVESKSKAAFTRLCSSLLQQQTQIHCSKSKNRTQSLKEVIYATQADL</sequence>
<dbReference type="GO" id="GO:0005663">
    <property type="term" value="C:DNA replication factor C complex"/>
    <property type="evidence" value="ECO:0007669"/>
    <property type="project" value="InterPro"/>
</dbReference>
<feature type="compositionally biased region" description="Low complexity" evidence="5">
    <location>
        <begin position="88"/>
        <end position="98"/>
    </location>
</feature>
<evidence type="ECO:0000313" key="8">
    <source>
        <dbReference type="RefSeq" id="XP_026192006.1"/>
    </source>
</evidence>
<protein>
    <recommendedName>
        <fullName evidence="4">Replication factor C subunit 1</fullName>
    </recommendedName>
</protein>
<dbReference type="PIRSF" id="PIRSF036578">
    <property type="entry name" value="RFC1"/>
    <property type="match status" value="1"/>
</dbReference>
<accession>A0A6P6RVV9</accession>
<dbReference type="Gene3D" id="1.10.8.60">
    <property type="match status" value="1"/>
</dbReference>
<dbReference type="InterPro" id="IPR001357">
    <property type="entry name" value="BRCT_dom"/>
</dbReference>
<feature type="region of interest" description="Disordered" evidence="5">
    <location>
        <begin position="268"/>
        <end position="288"/>
    </location>
</feature>
<dbReference type="CDD" id="cd17748">
    <property type="entry name" value="BRCT_DNA_ligase_like"/>
    <property type="match status" value="1"/>
</dbReference>
<feature type="region of interest" description="Disordered" evidence="5">
    <location>
        <begin position="1"/>
        <end position="216"/>
    </location>
</feature>
<dbReference type="GO" id="GO:0003677">
    <property type="term" value="F:DNA binding"/>
    <property type="evidence" value="ECO:0007669"/>
    <property type="project" value="InterPro"/>
</dbReference>
<dbReference type="InterPro" id="IPR047854">
    <property type="entry name" value="RFC_lid"/>
</dbReference>
<comment type="similarity">
    <text evidence="4">Belongs to the activator 1 large subunit family.</text>
</comment>
<dbReference type="PANTHER" id="PTHR23389">
    <property type="entry name" value="CHROMOSOME TRANSMISSION FIDELITY FACTOR 18"/>
    <property type="match status" value="1"/>
</dbReference>
<feature type="region of interest" description="Disordered" evidence="5">
    <location>
        <begin position="346"/>
        <end position="388"/>
    </location>
</feature>
<keyword evidence="2 4" id="KW-0547">Nucleotide-binding</keyword>
<dbReference type="GO" id="GO:0005634">
    <property type="term" value="C:nucleus"/>
    <property type="evidence" value="ECO:0007669"/>
    <property type="project" value="UniProtKB-SubCell"/>
</dbReference>
<keyword evidence="4" id="KW-0539">Nucleus</keyword>
<evidence type="ECO:0000256" key="3">
    <source>
        <dbReference type="ARBA" id="ARBA00022840"/>
    </source>
</evidence>
<evidence type="ECO:0000313" key="7">
    <source>
        <dbReference type="Proteomes" id="UP000515125"/>
    </source>
</evidence>
<keyword evidence="3 4" id="KW-0067">ATP-binding</keyword>
<dbReference type="GO" id="GO:0005524">
    <property type="term" value="F:ATP binding"/>
    <property type="evidence" value="ECO:0007669"/>
    <property type="project" value="UniProtKB-UniRule"/>
</dbReference>
<dbReference type="InterPro" id="IPR003959">
    <property type="entry name" value="ATPase_AAA_core"/>
</dbReference>
<keyword evidence="7" id="KW-1185">Reference proteome</keyword>
<proteinExistence type="inferred from homology"/>